<dbReference type="Pfam" id="PF01925">
    <property type="entry name" value="TauE"/>
    <property type="match status" value="1"/>
</dbReference>
<feature type="transmembrane region" description="Helical" evidence="5">
    <location>
        <begin position="41"/>
        <end position="60"/>
    </location>
</feature>
<feature type="transmembrane region" description="Helical" evidence="5">
    <location>
        <begin position="188"/>
        <end position="214"/>
    </location>
</feature>
<dbReference type="AlphaFoldDB" id="B9XD73"/>
<proteinExistence type="inferred from homology"/>
<evidence type="ECO:0000313" key="7">
    <source>
        <dbReference type="Proteomes" id="UP000003688"/>
    </source>
</evidence>
<dbReference type="RefSeq" id="WP_007413771.1">
    <property type="nucleotide sequence ID" value="NZ_ABOX02000006.1"/>
</dbReference>
<dbReference type="STRING" id="320771.Cflav_PD6294"/>
<evidence type="ECO:0000256" key="2">
    <source>
        <dbReference type="ARBA" id="ARBA00022692"/>
    </source>
</evidence>
<feature type="transmembrane region" description="Helical" evidence="5">
    <location>
        <begin position="288"/>
        <end position="306"/>
    </location>
</feature>
<dbReference type="EMBL" id="ABOX02000006">
    <property type="protein sequence ID" value="EEF62019.1"/>
    <property type="molecule type" value="Genomic_DNA"/>
</dbReference>
<sequence>MDFPLSGTHINPFALIAVGFIVGILGGFFGVGGSFLAGPALFGFGVPMNIVVGTDLAHIVGKSIVAARKHRTLGNIDLRLGGLMVIGTIAGVEAGAQLIQELKKSAHIDMAVGISFIVILVGISGFMTWESLRTLRMNRDRNAKASKSQKNEVSSKQDVSAFGHIAKKIQNIPLPPYISLPASGIERISLWSIVIVAFVGGFFSGFLGGGAGYIRMPSMIYLLGIPTHIAVGTDLFEIIISAGYGTVTHALKGNVDILIALVMHTGAAIGAQIGATLTQYFAGPRIRLAFIPLPIIGAIIVIHGLITGHPHK</sequence>
<dbReference type="OrthoDB" id="9774385at2"/>
<evidence type="ECO:0000256" key="5">
    <source>
        <dbReference type="RuleBase" id="RU363041"/>
    </source>
</evidence>
<comment type="caution">
    <text evidence="6">The sequence shown here is derived from an EMBL/GenBank/DDBJ whole genome shotgun (WGS) entry which is preliminary data.</text>
</comment>
<gene>
    <name evidence="6" type="ORF">Cflav_PD6294</name>
</gene>
<dbReference type="PANTHER" id="PTHR43701">
    <property type="entry name" value="MEMBRANE TRANSPORTER PROTEIN MJ0441-RELATED"/>
    <property type="match status" value="1"/>
</dbReference>
<accession>B9XD73</accession>
<name>B9XD73_PEDPL</name>
<dbReference type="PANTHER" id="PTHR43701:SF12">
    <property type="entry name" value="MEMBRANE TRANSPORTER PROTEIN YTNM-RELATED"/>
    <property type="match status" value="1"/>
</dbReference>
<keyword evidence="7" id="KW-1185">Reference proteome</keyword>
<keyword evidence="2 5" id="KW-0812">Transmembrane</keyword>
<evidence type="ECO:0000256" key="4">
    <source>
        <dbReference type="ARBA" id="ARBA00023136"/>
    </source>
</evidence>
<keyword evidence="4 5" id="KW-0472">Membrane</keyword>
<dbReference type="GO" id="GO:0005886">
    <property type="term" value="C:plasma membrane"/>
    <property type="evidence" value="ECO:0007669"/>
    <property type="project" value="UniProtKB-SubCell"/>
</dbReference>
<feature type="transmembrane region" description="Helical" evidence="5">
    <location>
        <begin position="111"/>
        <end position="129"/>
    </location>
</feature>
<keyword evidence="3 5" id="KW-1133">Transmembrane helix</keyword>
<feature type="transmembrane region" description="Helical" evidence="5">
    <location>
        <begin position="257"/>
        <end position="282"/>
    </location>
</feature>
<dbReference type="InterPro" id="IPR051598">
    <property type="entry name" value="TSUP/Inactive_protease-like"/>
</dbReference>
<evidence type="ECO:0000256" key="3">
    <source>
        <dbReference type="ARBA" id="ARBA00022989"/>
    </source>
</evidence>
<evidence type="ECO:0000313" key="6">
    <source>
        <dbReference type="EMBL" id="EEF62019.1"/>
    </source>
</evidence>
<organism evidence="6 7">
    <name type="scientific">Pedosphaera parvula (strain Ellin514)</name>
    <dbReference type="NCBI Taxonomy" id="320771"/>
    <lineage>
        <taxon>Bacteria</taxon>
        <taxon>Pseudomonadati</taxon>
        <taxon>Verrucomicrobiota</taxon>
        <taxon>Pedosphaerae</taxon>
        <taxon>Pedosphaerales</taxon>
        <taxon>Pedosphaeraceae</taxon>
        <taxon>Pedosphaera</taxon>
    </lineage>
</organism>
<comment type="similarity">
    <text evidence="5">Belongs to the 4-toluene sulfonate uptake permease (TSUP) (TC 2.A.102) family.</text>
</comment>
<reference evidence="6 7" key="1">
    <citation type="journal article" date="2011" name="J. Bacteriol.">
        <title>Genome sequence of 'Pedosphaera parvula' Ellin514, an aerobic Verrucomicrobial isolate from pasture soil.</title>
        <authorList>
            <person name="Kant R."/>
            <person name="van Passel M.W."/>
            <person name="Sangwan P."/>
            <person name="Palva A."/>
            <person name="Lucas S."/>
            <person name="Copeland A."/>
            <person name="Lapidus A."/>
            <person name="Glavina Del Rio T."/>
            <person name="Dalin E."/>
            <person name="Tice H."/>
            <person name="Bruce D."/>
            <person name="Goodwin L."/>
            <person name="Pitluck S."/>
            <person name="Chertkov O."/>
            <person name="Larimer F.W."/>
            <person name="Land M.L."/>
            <person name="Hauser L."/>
            <person name="Brettin T.S."/>
            <person name="Detter J.C."/>
            <person name="Han S."/>
            <person name="de Vos W.M."/>
            <person name="Janssen P.H."/>
            <person name="Smidt H."/>
        </authorList>
    </citation>
    <scope>NUCLEOTIDE SEQUENCE [LARGE SCALE GENOMIC DNA]</scope>
    <source>
        <strain evidence="6 7">Ellin514</strain>
    </source>
</reference>
<protein>
    <recommendedName>
        <fullName evidence="5">Probable membrane transporter protein</fullName>
    </recommendedName>
</protein>
<evidence type="ECO:0000256" key="1">
    <source>
        <dbReference type="ARBA" id="ARBA00004141"/>
    </source>
</evidence>
<dbReference type="InterPro" id="IPR002781">
    <property type="entry name" value="TM_pro_TauE-like"/>
</dbReference>
<feature type="transmembrane region" description="Helical" evidence="5">
    <location>
        <begin position="80"/>
        <end position="99"/>
    </location>
</feature>
<feature type="transmembrane region" description="Helical" evidence="5">
    <location>
        <begin position="220"/>
        <end position="245"/>
    </location>
</feature>
<keyword evidence="5" id="KW-1003">Cell membrane</keyword>
<feature type="transmembrane region" description="Helical" evidence="5">
    <location>
        <begin position="12"/>
        <end position="35"/>
    </location>
</feature>
<dbReference type="Proteomes" id="UP000003688">
    <property type="component" value="Unassembled WGS sequence"/>
</dbReference>
<comment type="subcellular location">
    <subcellularLocation>
        <location evidence="5">Cell membrane</location>
        <topology evidence="5">Multi-pass membrane protein</topology>
    </subcellularLocation>
    <subcellularLocation>
        <location evidence="1">Membrane</location>
        <topology evidence="1">Multi-pass membrane protein</topology>
    </subcellularLocation>
</comment>